<evidence type="ECO:0000313" key="4">
    <source>
        <dbReference type="Proteomes" id="UP001231189"/>
    </source>
</evidence>
<accession>A0AAD8S394</accession>
<evidence type="ECO:0000313" key="3">
    <source>
        <dbReference type="EMBL" id="KAK1644228.1"/>
    </source>
</evidence>
<dbReference type="Proteomes" id="UP001231189">
    <property type="component" value="Unassembled WGS sequence"/>
</dbReference>
<feature type="region of interest" description="Disordered" evidence="1">
    <location>
        <begin position="354"/>
        <end position="419"/>
    </location>
</feature>
<name>A0AAD8S394_LOLMU</name>
<keyword evidence="2" id="KW-1133">Transmembrane helix</keyword>
<keyword evidence="2" id="KW-0472">Membrane</keyword>
<dbReference type="AlphaFoldDB" id="A0AAD8S394"/>
<evidence type="ECO:0000256" key="1">
    <source>
        <dbReference type="SAM" id="MobiDB-lite"/>
    </source>
</evidence>
<keyword evidence="4" id="KW-1185">Reference proteome</keyword>
<comment type="caution">
    <text evidence="3">The sequence shown here is derived from an EMBL/GenBank/DDBJ whole genome shotgun (WGS) entry which is preliminary data.</text>
</comment>
<feature type="compositionally biased region" description="Basic and acidic residues" evidence="1">
    <location>
        <begin position="391"/>
        <end position="400"/>
    </location>
</feature>
<feature type="transmembrane region" description="Helical" evidence="2">
    <location>
        <begin position="106"/>
        <end position="124"/>
    </location>
</feature>
<organism evidence="3 4">
    <name type="scientific">Lolium multiflorum</name>
    <name type="common">Italian ryegrass</name>
    <name type="synonym">Lolium perenne subsp. multiflorum</name>
    <dbReference type="NCBI Taxonomy" id="4521"/>
    <lineage>
        <taxon>Eukaryota</taxon>
        <taxon>Viridiplantae</taxon>
        <taxon>Streptophyta</taxon>
        <taxon>Embryophyta</taxon>
        <taxon>Tracheophyta</taxon>
        <taxon>Spermatophyta</taxon>
        <taxon>Magnoliopsida</taxon>
        <taxon>Liliopsida</taxon>
        <taxon>Poales</taxon>
        <taxon>Poaceae</taxon>
        <taxon>BOP clade</taxon>
        <taxon>Pooideae</taxon>
        <taxon>Poodae</taxon>
        <taxon>Poeae</taxon>
        <taxon>Poeae Chloroplast Group 2 (Poeae type)</taxon>
        <taxon>Loliodinae</taxon>
        <taxon>Loliinae</taxon>
        <taxon>Lolium</taxon>
    </lineage>
</organism>
<dbReference type="EMBL" id="JAUUTY010000004">
    <property type="protein sequence ID" value="KAK1644228.1"/>
    <property type="molecule type" value="Genomic_DNA"/>
</dbReference>
<feature type="region of interest" description="Disordered" evidence="1">
    <location>
        <begin position="263"/>
        <end position="322"/>
    </location>
</feature>
<gene>
    <name evidence="3" type="ORF">QYE76_062033</name>
</gene>
<proteinExistence type="predicted"/>
<feature type="region of interest" description="Disordered" evidence="1">
    <location>
        <begin position="1"/>
        <end position="30"/>
    </location>
</feature>
<feature type="compositionally biased region" description="Basic residues" evidence="1">
    <location>
        <begin position="301"/>
        <end position="311"/>
    </location>
</feature>
<sequence length="419" mass="45657">MADQRKSTTPSTGIVPITTDKASARPPPPGYILMNKAMMEKTLESSSARAISSTDKEVAVLSKTTDQAIPGQRSGKELYKELGTAEERKAIVIDLSMARNTSRGRFLAVGIFLSVLAITSRSLIDSMKRVWKIHGHIDTLQLADRRFIPEFSEKGNFNHVVKGGPWRDTECRQTGGEKKKTYIADLSVPPITPEDGRTWFLPDHTGGPRQDPGAFWRPTPSKQHRDLATVAYVTDKVGTLVINDTPAAIDKLDSLSKIIIEPCSSPESSASPAGLTRPPPTTATALGTNTKARCPNQPASSKRRHRQHHQGKPASGGGRDRCQCHDQDEACWRWADLETSNKGLRELRELDEALGQKPDDCNPVVKALDTDHEPLLQAGNNQDGLQVDIGTEDRSVKEAASHGAAGQLTSAKERTGQEP</sequence>
<reference evidence="3" key="1">
    <citation type="submission" date="2023-07" db="EMBL/GenBank/DDBJ databases">
        <title>A chromosome-level genome assembly of Lolium multiflorum.</title>
        <authorList>
            <person name="Chen Y."/>
            <person name="Copetti D."/>
            <person name="Kolliker R."/>
            <person name="Studer B."/>
        </authorList>
    </citation>
    <scope>NUCLEOTIDE SEQUENCE</scope>
    <source>
        <strain evidence="3">02402/16</strain>
        <tissue evidence="3">Leaf</tissue>
    </source>
</reference>
<feature type="compositionally biased region" description="Low complexity" evidence="1">
    <location>
        <begin position="263"/>
        <end position="292"/>
    </location>
</feature>
<evidence type="ECO:0000256" key="2">
    <source>
        <dbReference type="SAM" id="Phobius"/>
    </source>
</evidence>
<keyword evidence="2" id="KW-0812">Transmembrane</keyword>
<protein>
    <submittedName>
        <fullName evidence="3">Uncharacterized protein</fullName>
    </submittedName>
</protein>